<reference evidence="1 2" key="1">
    <citation type="submission" date="2018-10" db="EMBL/GenBank/DDBJ databases">
        <authorList>
            <person name="Perry B.J."/>
            <person name="Sullivan J.T."/>
            <person name="Murphy R.J.T."/>
            <person name="Ramsay J.P."/>
            <person name="Ronson C.W."/>
        </authorList>
    </citation>
    <scope>NUCLEOTIDE SEQUENCE [LARGE SCALE GENOMIC DNA]</scope>
    <source>
        <strain evidence="1 2">R88b</strain>
    </source>
</reference>
<name>A0A6M7X2V5_RHILI</name>
<evidence type="ECO:0000313" key="2">
    <source>
        <dbReference type="Proteomes" id="UP000503017"/>
    </source>
</evidence>
<dbReference type="SUPFAM" id="SSF52467">
    <property type="entry name" value="DHS-like NAD/FAD-binding domain"/>
    <property type="match status" value="1"/>
</dbReference>
<dbReference type="AlphaFoldDB" id="A0A6M7X2V5"/>
<proteinExistence type="predicted"/>
<dbReference type="Pfam" id="PF13289">
    <property type="entry name" value="SIR2_2"/>
    <property type="match status" value="1"/>
</dbReference>
<dbReference type="InterPro" id="IPR029035">
    <property type="entry name" value="DHS-like_NAD/FAD-binding_dom"/>
</dbReference>
<evidence type="ECO:0000313" key="1">
    <source>
        <dbReference type="EMBL" id="QKD06438.1"/>
    </source>
</evidence>
<gene>
    <name evidence="1" type="ORF">EB235_19815</name>
</gene>
<organism evidence="1 2">
    <name type="scientific">Mesorhizobium loti R88b</name>
    <dbReference type="NCBI Taxonomy" id="935548"/>
    <lineage>
        <taxon>Bacteria</taxon>
        <taxon>Pseudomonadati</taxon>
        <taxon>Pseudomonadota</taxon>
        <taxon>Alphaproteobacteria</taxon>
        <taxon>Hyphomicrobiales</taxon>
        <taxon>Phyllobacteriaceae</taxon>
        <taxon>Mesorhizobium</taxon>
    </lineage>
</organism>
<dbReference type="Gene3D" id="3.40.50.1220">
    <property type="entry name" value="TPP-binding domain"/>
    <property type="match status" value="1"/>
</dbReference>
<accession>A0A6M7X2V5</accession>
<dbReference type="EMBL" id="CP033367">
    <property type="protein sequence ID" value="QKD06438.1"/>
    <property type="molecule type" value="Genomic_DNA"/>
</dbReference>
<dbReference type="Proteomes" id="UP000503017">
    <property type="component" value="Chromosome"/>
</dbReference>
<protein>
    <submittedName>
        <fullName evidence="1">Uncharacterized protein</fullName>
    </submittedName>
</protein>
<sequence>MSILAGDPLTQLAFSVYENKGVFAVVLGSGLSRAAEIPTGWEITLDLIRRAALAQGIEDQTDWAAWYRKTAGEEPSYSRLLEELASSPEERRSILHSYIEPSDEDREAGRKIPTAAHNAIAELVRSGYIRVIVTTNFDRLMENALRERGIEPTIVSSVDALSGAEPITHSACYILKLHGDYKDARILNTEAELSGYPKQYDTLLDRIMDEHGLIVCGWSGEWDSALRAAFLRAPNRRYSVFWASRGNLGSGAQTIVDHRRARVIAINDADNFFRGLQQRVETLEQSKRQNPFSIELLVSSAKRFLAKPEYRIQMDELFAQEADRLLAQLGTSEFEIISQGDADAFRSHVRSYEAATEALTCMVGVLARWGDDTEFSLVLDIIQSLYTYAKRPGGGSVRLLNLRSYPAVLIFTAYGLGLTRATRWAMLHRMFNAKVDQQYGEPQRLIDVLFLNIWDGDENEAFKNIEGFEKRKTALSDHLLTIFLQWAKTFVGLTPNFELMFERFEILGSLANFEQYSKARVKETLQGDPRNGWEFMAFGRAAWDGKNRDKILSEMQTDPFKLELVRSGFAQGDPEFIDLFAQNFARVAARVRWQ</sequence>
<dbReference type="RefSeq" id="WP_027029363.1">
    <property type="nucleotide sequence ID" value="NZ_KI912159.1"/>
</dbReference>